<evidence type="ECO:0000256" key="4">
    <source>
        <dbReference type="ARBA" id="ARBA00023136"/>
    </source>
</evidence>
<dbReference type="EMBL" id="JAOTPV010000008">
    <property type="protein sequence ID" value="KAJ4479154.1"/>
    <property type="molecule type" value="Genomic_DNA"/>
</dbReference>
<dbReference type="InterPro" id="IPR006603">
    <property type="entry name" value="PQ-loop_rpt"/>
</dbReference>
<evidence type="ECO:0000256" key="5">
    <source>
        <dbReference type="SAM" id="Phobius"/>
    </source>
</evidence>
<comment type="subcellular location">
    <subcellularLocation>
        <location evidence="1">Membrane</location>
        <topology evidence="1">Multi-pass membrane protein</topology>
    </subcellularLocation>
</comment>
<dbReference type="PANTHER" id="PTHR16201">
    <property type="entry name" value="SEVEN TRANSMEMBRANE PROTEIN 1-RELATED"/>
    <property type="match status" value="1"/>
</dbReference>
<keyword evidence="2 5" id="KW-0812">Transmembrane</keyword>
<dbReference type="GO" id="GO:0016020">
    <property type="term" value="C:membrane"/>
    <property type="evidence" value="ECO:0007669"/>
    <property type="project" value="UniProtKB-SubCell"/>
</dbReference>
<dbReference type="AlphaFoldDB" id="A0A9W9ABR7"/>
<protein>
    <submittedName>
        <fullName evidence="6">Uncharacterized protein</fullName>
    </submittedName>
</protein>
<feature type="transmembrane region" description="Helical" evidence="5">
    <location>
        <begin position="21"/>
        <end position="42"/>
    </location>
</feature>
<dbReference type="PANTHER" id="PTHR16201:SF11">
    <property type="entry name" value="PQ-LOOP REPEAT-CONTAINING PROTEIN"/>
    <property type="match status" value="1"/>
</dbReference>
<comment type="caution">
    <text evidence="6">The sequence shown here is derived from an EMBL/GenBank/DDBJ whole genome shotgun (WGS) entry which is preliminary data.</text>
</comment>
<feature type="transmembrane region" description="Helical" evidence="5">
    <location>
        <begin position="62"/>
        <end position="86"/>
    </location>
</feature>
<feature type="transmembrane region" description="Helical" evidence="5">
    <location>
        <begin position="248"/>
        <end position="267"/>
    </location>
</feature>
<sequence length="291" mass="32063">MVIAYVPQHYRIIINGSSEGLSPVFLLLGVTSATSGTLNMFVMQWGTIRCCRFLSLGSCIEMTAAVIQLALDWVMFSLILVLYIVYFPPHLKYVAANINYDESRPLLLPSLKRWTKKTKSWEISIAVSWLAAAHLLMTSLTTGFILFAFSPTISPLPNPSPSPTPIPPQSLYDGSVPFPVAQWATFLGVSAALFAAIQFIPQIIHTFRLRLVGALSIPTLCIQIPQSLLTVLSIALRPGTNWTSCAPFAVAGIMQGTLLIMCICLKVRQKRLGLDDFGKSLWETPSSRLYL</sequence>
<dbReference type="OrthoDB" id="19344at2759"/>
<evidence type="ECO:0000256" key="2">
    <source>
        <dbReference type="ARBA" id="ARBA00022692"/>
    </source>
</evidence>
<dbReference type="Gene3D" id="1.20.1280.290">
    <property type="match status" value="1"/>
</dbReference>
<keyword evidence="3 5" id="KW-1133">Transmembrane helix</keyword>
<keyword evidence="4 5" id="KW-0472">Membrane</keyword>
<evidence type="ECO:0000256" key="1">
    <source>
        <dbReference type="ARBA" id="ARBA00004141"/>
    </source>
</evidence>
<evidence type="ECO:0000313" key="7">
    <source>
        <dbReference type="Proteomes" id="UP001150266"/>
    </source>
</evidence>
<evidence type="ECO:0000313" key="6">
    <source>
        <dbReference type="EMBL" id="KAJ4479154.1"/>
    </source>
</evidence>
<keyword evidence="7" id="KW-1185">Reference proteome</keyword>
<organism evidence="6 7">
    <name type="scientific">Lentinula aciculospora</name>
    <dbReference type="NCBI Taxonomy" id="153920"/>
    <lineage>
        <taxon>Eukaryota</taxon>
        <taxon>Fungi</taxon>
        <taxon>Dikarya</taxon>
        <taxon>Basidiomycota</taxon>
        <taxon>Agaricomycotina</taxon>
        <taxon>Agaricomycetes</taxon>
        <taxon>Agaricomycetidae</taxon>
        <taxon>Agaricales</taxon>
        <taxon>Marasmiineae</taxon>
        <taxon>Omphalotaceae</taxon>
        <taxon>Lentinula</taxon>
    </lineage>
</organism>
<proteinExistence type="predicted"/>
<dbReference type="InterPro" id="IPR051415">
    <property type="entry name" value="LAAT-1"/>
</dbReference>
<gene>
    <name evidence="6" type="ORF">J3R30DRAFT_3403971</name>
</gene>
<dbReference type="SMART" id="SM00679">
    <property type="entry name" value="CTNS"/>
    <property type="match status" value="2"/>
</dbReference>
<feature type="transmembrane region" description="Helical" evidence="5">
    <location>
        <begin position="123"/>
        <end position="149"/>
    </location>
</feature>
<feature type="transmembrane region" description="Helical" evidence="5">
    <location>
        <begin position="212"/>
        <end position="236"/>
    </location>
</feature>
<dbReference type="Pfam" id="PF04193">
    <property type="entry name" value="PQ-loop"/>
    <property type="match status" value="2"/>
</dbReference>
<name>A0A9W9ABR7_9AGAR</name>
<reference evidence="6" key="1">
    <citation type="submission" date="2022-08" db="EMBL/GenBank/DDBJ databases">
        <title>A Global Phylogenomic Analysis of the Shiitake Genus Lentinula.</title>
        <authorList>
            <consortium name="DOE Joint Genome Institute"/>
            <person name="Sierra-Patev S."/>
            <person name="Min B."/>
            <person name="Naranjo-Ortiz M."/>
            <person name="Looney B."/>
            <person name="Konkel Z."/>
            <person name="Slot J.C."/>
            <person name="Sakamoto Y."/>
            <person name="Steenwyk J.L."/>
            <person name="Rokas A."/>
            <person name="Carro J."/>
            <person name="Camarero S."/>
            <person name="Ferreira P."/>
            <person name="Molpeceres G."/>
            <person name="Ruiz-Duenas F.J."/>
            <person name="Serrano A."/>
            <person name="Henrissat B."/>
            <person name="Drula E."/>
            <person name="Hughes K.W."/>
            <person name="Mata J.L."/>
            <person name="Ishikawa N.K."/>
            <person name="Vargas-Isla R."/>
            <person name="Ushijima S."/>
            <person name="Smith C.A."/>
            <person name="Ahrendt S."/>
            <person name="Andreopoulos W."/>
            <person name="He G."/>
            <person name="Labutti K."/>
            <person name="Lipzen A."/>
            <person name="Ng V."/>
            <person name="Riley R."/>
            <person name="Sandor L."/>
            <person name="Barry K."/>
            <person name="Martinez A.T."/>
            <person name="Xiao Y."/>
            <person name="Gibbons J.G."/>
            <person name="Terashima K."/>
            <person name="Grigoriev I.V."/>
            <person name="Hibbett D.S."/>
        </authorList>
    </citation>
    <scope>NUCLEOTIDE SEQUENCE</scope>
    <source>
        <strain evidence="6">JLM2183</strain>
    </source>
</reference>
<dbReference type="Proteomes" id="UP001150266">
    <property type="component" value="Unassembled WGS sequence"/>
</dbReference>
<evidence type="ECO:0000256" key="3">
    <source>
        <dbReference type="ARBA" id="ARBA00022989"/>
    </source>
</evidence>
<accession>A0A9W9ABR7</accession>
<feature type="transmembrane region" description="Helical" evidence="5">
    <location>
        <begin position="180"/>
        <end position="200"/>
    </location>
</feature>